<accession>A0A9E7JS29</accession>
<evidence type="ECO:0000313" key="2">
    <source>
        <dbReference type="EMBL" id="URD92057.1"/>
    </source>
</evidence>
<evidence type="ECO:0000313" key="3">
    <source>
        <dbReference type="Proteomes" id="UP001055439"/>
    </source>
</evidence>
<name>A0A9E7JS29_9LILI</name>
<reference evidence="2" key="1">
    <citation type="submission" date="2022-05" db="EMBL/GenBank/DDBJ databases">
        <title>The Musa troglodytarum L. genome provides insights into the mechanism of non-climacteric behaviour and enrichment of carotenoids.</title>
        <authorList>
            <person name="Wang J."/>
        </authorList>
    </citation>
    <scope>NUCLEOTIDE SEQUENCE</scope>
    <source>
        <tissue evidence="2">Leaf</tissue>
    </source>
</reference>
<proteinExistence type="predicted"/>
<dbReference type="Proteomes" id="UP001055439">
    <property type="component" value="Chromosome 3"/>
</dbReference>
<dbReference type="AlphaFoldDB" id="A0A9E7JS29"/>
<sequence>MEPVGAIKVELCKCNLKEEKDLIFLCRFTEATRRFNVLSTLRGIDQPAFQEEDEESYGNEIDGNEEVDGGSTKATSTDVALPELFRTSSTSATDEQDGTDLAFLDDDLDD</sequence>
<feature type="compositionally biased region" description="Acidic residues" evidence="1">
    <location>
        <begin position="94"/>
        <end position="110"/>
    </location>
</feature>
<dbReference type="EMBL" id="CP097505">
    <property type="protein sequence ID" value="URD92057.1"/>
    <property type="molecule type" value="Genomic_DNA"/>
</dbReference>
<feature type="compositionally biased region" description="Acidic residues" evidence="1">
    <location>
        <begin position="50"/>
        <end position="68"/>
    </location>
</feature>
<keyword evidence="3" id="KW-1185">Reference proteome</keyword>
<feature type="region of interest" description="Disordered" evidence="1">
    <location>
        <begin position="48"/>
        <end position="110"/>
    </location>
</feature>
<organism evidence="2 3">
    <name type="scientific">Musa troglodytarum</name>
    <name type="common">fe'i banana</name>
    <dbReference type="NCBI Taxonomy" id="320322"/>
    <lineage>
        <taxon>Eukaryota</taxon>
        <taxon>Viridiplantae</taxon>
        <taxon>Streptophyta</taxon>
        <taxon>Embryophyta</taxon>
        <taxon>Tracheophyta</taxon>
        <taxon>Spermatophyta</taxon>
        <taxon>Magnoliopsida</taxon>
        <taxon>Liliopsida</taxon>
        <taxon>Zingiberales</taxon>
        <taxon>Musaceae</taxon>
        <taxon>Musa</taxon>
    </lineage>
</organism>
<protein>
    <submittedName>
        <fullName evidence="2">Uncharacterized protein</fullName>
    </submittedName>
</protein>
<gene>
    <name evidence="2" type="ORF">MUK42_01078</name>
</gene>
<evidence type="ECO:0000256" key="1">
    <source>
        <dbReference type="SAM" id="MobiDB-lite"/>
    </source>
</evidence>